<sequence>MMISIHENSTRRYLAVTVLAGGLVLGACGPSNEQQGQKEEEVLDEVGIQAMALTADSCARLKAVGQPMERNYTLFVNGDLRKPFIAWCDADGDTYLNLPTGGGRNFSQYLEVDGTSVSTRWAKVRLDPVAMTLDVNDARFTTSTGSIPGWNKYYAAYGEAGDCVTYDSSTGRANVDLRGLPFAVSATWKTDGWYAAGGSTRSSHDQVVDVSGGGYCGSTTVDGALTVRYVGYDSCATVAAAGGTLNQDYTLYLGLDPSKPYLAYCHSSGNTYLTLRAIGSGSNFSQYLEVDGTSVSTRWAKVRLDPVAMTLDVNDARFATSTGSIPGWNKYYAAYGEAGDCVTYDSSTGRANVDLRGLPFAVSATWKTDGWYAAGGSTRSSHDQVVDVSGGGYCGSTTVDGALTVRYFYQ</sequence>
<proteinExistence type="predicted"/>
<organism evidence="3 4">
    <name type="scientific">Cystobacter fuscus</name>
    <dbReference type="NCBI Taxonomy" id="43"/>
    <lineage>
        <taxon>Bacteria</taxon>
        <taxon>Pseudomonadati</taxon>
        <taxon>Myxococcota</taxon>
        <taxon>Myxococcia</taxon>
        <taxon>Myxococcales</taxon>
        <taxon>Cystobacterineae</taxon>
        <taxon>Archangiaceae</taxon>
        <taxon>Cystobacter</taxon>
    </lineage>
</organism>
<keyword evidence="1" id="KW-0479">Metal-binding</keyword>
<dbReference type="InterPro" id="IPR012314">
    <property type="entry name" value="Pept_M12B_GON-ADAMTSs"/>
</dbReference>
<dbReference type="AlphaFoldDB" id="A0A250JJJ6"/>
<dbReference type="GO" id="GO:0004222">
    <property type="term" value="F:metalloendopeptidase activity"/>
    <property type="evidence" value="ECO:0007669"/>
    <property type="project" value="InterPro"/>
</dbReference>
<dbReference type="KEGG" id="cfus:CYFUS_009137"/>
<feature type="domain" description="GON" evidence="2">
    <location>
        <begin position="294"/>
        <end position="400"/>
    </location>
</feature>
<feature type="domain" description="GON" evidence="2">
    <location>
        <begin position="116"/>
        <end position="222"/>
    </location>
</feature>
<evidence type="ECO:0000259" key="2">
    <source>
        <dbReference type="Pfam" id="PF08685"/>
    </source>
</evidence>
<evidence type="ECO:0000313" key="4">
    <source>
        <dbReference type="Proteomes" id="UP000217257"/>
    </source>
</evidence>
<name>A0A250JJJ6_9BACT</name>
<dbReference type="Proteomes" id="UP000217257">
    <property type="component" value="Chromosome"/>
</dbReference>
<protein>
    <recommendedName>
        <fullName evidence="2">GON domain-containing protein</fullName>
    </recommendedName>
</protein>
<evidence type="ECO:0000256" key="1">
    <source>
        <dbReference type="ARBA" id="ARBA00022723"/>
    </source>
</evidence>
<dbReference type="EMBL" id="CP022098">
    <property type="protein sequence ID" value="ATB43657.1"/>
    <property type="molecule type" value="Genomic_DNA"/>
</dbReference>
<dbReference type="RefSeq" id="WP_198316365.1">
    <property type="nucleotide sequence ID" value="NZ_CP022098.1"/>
</dbReference>
<gene>
    <name evidence="3" type="ORF">CYFUS_009137</name>
</gene>
<reference evidence="3 4" key="1">
    <citation type="submission" date="2017-06" db="EMBL/GenBank/DDBJ databases">
        <title>Sequencing and comparative analysis of myxobacterial genomes.</title>
        <authorList>
            <person name="Rupp O."/>
            <person name="Goesmann A."/>
            <person name="Sogaard-Andersen L."/>
        </authorList>
    </citation>
    <scope>NUCLEOTIDE SEQUENCE [LARGE SCALE GENOMIC DNA]</scope>
    <source>
        <strain evidence="3 4">DSM 52655</strain>
    </source>
</reference>
<evidence type="ECO:0000313" key="3">
    <source>
        <dbReference type="EMBL" id="ATB43657.1"/>
    </source>
</evidence>
<accession>A0A250JJJ6</accession>
<dbReference type="GO" id="GO:0008270">
    <property type="term" value="F:zinc ion binding"/>
    <property type="evidence" value="ECO:0007669"/>
    <property type="project" value="InterPro"/>
</dbReference>
<dbReference type="Pfam" id="PF08685">
    <property type="entry name" value="GON"/>
    <property type="match status" value="2"/>
</dbReference>